<evidence type="ECO:0000313" key="1">
    <source>
        <dbReference type="EMBL" id="GFH17271.1"/>
    </source>
</evidence>
<keyword evidence="2" id="KW-1185">Reference proteome</keyword>
<proteinExistence type="predicted"/>
<organism evidence="1 2">
    <name type="scientific">Haematococcus lacustris</name>
    <name type="common">Green alga</name>
    <name type="synonym">Haematococcus pluvialis</name>
    <dbReference type="NCBI Taxonomy" id="44745"/>
    <lineage>
        <taxon>Eukaryota</taxon>
        <taxon>Viridiplantae</taxon>
        <taxon>Chlorophyta</taxon>
        <taxon>core chlorophytes</taxon>
        <taxon>Chlorophyceae</taxon>
        <taxon>CS clade</taxon>
        <taxon>Chlamydomonadales</taxon>
        <taxon>Haematococcaceae</taxon>
        <taxon>Haematococcus</taxon>
    </lineage>
</organism>
<sequence length="59" mass="6234">MLPVALQCLDPVAAAAPVEKVVLAAMVDQNDNASPTCQFGSELSTLTRTLTTGLTYWLP</sequence>
<comment type="caution">
    <text evidence="1">The sequence shown here is derived from an EMBL/GenBank/DDBJ whole genome shotgun (WGS) entry which is preliminary data.</text>
</comment>
<evidence type="ECO:0000313" key="2">
    <source>
        <dbReference type="Proteomes" id="UP000485058"/>
    </source>
</evidence>
<gene>
    <name evidence="1" type="ORF">HaLaN_13867</name>
</gene>
<dbReference type="AlphaFoldDB" id="A0A699Z5A4"/>
<reference evidence="1 2" key="1">
    <citation type="submission" date="2020-02" db="EMBL/GenBank/DDBJ databases">
        <title>Draft genome sequence of Haematococcus lacustris strain NIES-144.</title>
        <authorList>
            <person name="Morimoto D."/>
            <person name="Nakagawa S."/>
            <person name="Yoshida T."/>
            <person name="Sawayama S."/>
        </authorList>
    </citation>
    <scope>NUCLEOTIDE SEQUENCE [LARGE SCALE GENOMIC DNA]</scope>
    <source>
        <strain evidence="1 2">NIES-144</strain>
    </source>
</reference>
<name>A0A699Z5A4_HAELA</name>
<dbReference type="Proteomes" id="UP000485058">
    <property type="component" value="Unassembled WGS sequence"/>
</dbReference>
<protein>
    <submittedName>
        <fullName evidence="1">Uncharacterized protein</fullName>
    </submittedName>
</protein>
<accession>A0A699Z5A4</accession>
<dbReference type="EMBL" id="BLLF01001121">
    <property type="protein sequence ID" value="GFH17271.1"/>
    <property type="molecule type" value="Genomic_DNA"/>
</dbReference>